<evidence type="ECO:0000256" key="1">
    <source>
        <dbReference type="SAM" id="MobiDB-lite"/>
    </source>
</evidence>
<feature type="domain" description="Peptidase M11 gametolysin" evidence="3">
    <location>
        <begin position="81"/>
        <end position="390"/>
    </location>
</feature>
<evidence type="ECO:0000313" key="5">
    <source>
        <dbReference type="Proteomes" id="UP001054857"/>
    </source>
</evidence>
<dbReference type="InterPro" id="IPR008752">
    <property type="entry name" value="Peptidase_M11"/>
</dbReference>
<gene>
    <name evidence="4" type="ORF">Agub_g12060</name>
</gene>
<keyword evidence="2" id="KW-0732">Signal</keyword>
<evidence type="ECO:0000256" key="2">
    <source>
        <dbReference type="SAM" id="SignalP"/>
    </source>
</evidence>
<accession>A0AAD3DZ86</accession>
<protein>
    <recommendedName>
        <fullName evidence="3">Peptidase M11 gametolysin domain-containing protein</fullName>
    </recommendedName>
</protein>
<reference evidence="4 5" key="1">
    <citation type="journal article" date="2021" name="Sci. Rep.">
        <title>Genome sequencing of the multicellular alga Astrephomene provides insights into convergent evolution of germ-soma differentiation.</title>
        <authorList>
            <person name="Yamashita S."/>
            <person name="Yamamoto K."/>
            <person name="Matsuzaki R."/>
            <person name="Suzuki S."/>
            <person name="Yamaguchi H."/>
            <person name="Hirooka S."/>
            <person name="Minakuchi Y."/>
            <person name="Miyagishima S."/>
            <person name="Kawachi M."/>
            <person name="Toyoda A."/>
            <person name="Nozaki H."/>
        </authorList>
    </citation>
    <scope>NUCLEOTIDE SEQUENCE [LARGE SCALE GENOMIC DNA]</scope>
    <source>
        <strain evidence="4 5">NIES-4017</strain>
    </source>
</reference>
<evidence type="ECO:0000313" key="4">
    <source>
        <dbReference type="EMBL" id="GFR49952.1"/>
    </source>
</evidence>
<proteinExistence type="predicted"/>
<feature type="chain" id="PRO_5041939063" description="Peptidase M11 gametolysin domain-containing protein" evidence="2">
    <location>
        <begin position="22"/>
        <end position="552"/>
    </location>
</feature>
<organism evidence="4 5">
    <name type="scientific">Astrephomene gubernaculifera</name>
    <dbReference type="NCBI Taxonomy" id="47775"/>
    <lineage>
        <taxon>Eukaryota</taxon>
        <taxon>Viridiplantae</taxon>
        <taxon>Chlorophyta</taxon>
        <taxon>core chlorophytes</taxon>
        <taxon>Chlorophyceae</taxon>
        <taxon>CS clade</taxon>
        <taxon>Chlamydomonadales</taxon>
        <taxon>Astrephomenaceae</taxon>
        <taxon>Astrephomene</taxon>
    </lineage>
</organism>
<dbReference type="Proteomes" id="UP001054857">
    <property type="component" value="Unassembled WGS sequence"/>
</dbReference>
<name>A0AAD3DZ86_9CHLO</name>
<comment type="caution">
    <text evidence="4">The sequence shown here is derived from an EMBL/GenBank/DDBJ whole genome shotgun (WGS) entry which is preliminary data.</text>
</comment>
<dbReference type="Pfam" id="PF05548">
    <property type="entry name" value="Peptidase_M11"/>
    <property type="match status" value="1"/>
</dbReference>
<dbReference type="AlphaFoldDB" id="A0AAD3DZ86"/>
<feature type="compositionally biased region" description="Pro residues" evidence="1">
    <location>
        <begin position="513"/>
        <end position="528"/>
    </location>
</feature>
<feature type="signal peptide" evidence="2">
    <location>
        <begin position="1"/>
        <end position="21"/>
    </location>
</feature>
<sequence>MLLLLLLAASWHSLSLNGVGASPTDVRRQLQQQLSERKRLLNDGDTPQESGWRRRIQQSSLSELDFPTDLRWTAPALKPVIFIVNMCNKGGGAAASRDDVWRILRDSPTNLAGYYDTCSYNRTALDLSNTLVIGPLQLPCNGTNSPSMGSGPWTVTSCHGTNPYGWFYWAEQYAVNTLKVNLSTYNHRVMIMPKLHQTFMEEDCGWAGISTTGSVNPMPHNPYAYRYSYTWLAGDMWSSPWLWFHELGHALWLQHANTPAQEYGDIASSMGGLKGYGLRCYNAPQNWQLGWGSPFVVLTRNELRPGVTVKRVIPAAHLDPDHSIRIALGPGAGQASDVSGVPANCTTQLWVSYRASSSVYDMLWKDLGTSAAFVHQWEGTSFSASPEPIELASLKVPYATKTPSDVQSSSYTVDGCRLVISALEVWDGYASFGVCVKTSDSGYETNCHDGIDDDCDGLIDAKDPDCRQPPGKNLPPQQPISKASTSSDDADQEPGLIYEGLMQVMLRTRQNSPPSPPSPRPPHPPPKPKTTVKVKAAASIPTVATGRRQLRQ</sequence>
<feature type="region of interest" description="Disordered" evidence="1">
    <location>
        <begin position="460"/>
        <end position="493"/>
    </location>
</feature>
<evidence type="ECO:0000259" key="3">
    <source>
        <dbReference type="Pfam" id="PF05548"/>
    </source>
</evidence>
<keyword evidence="5" id="KW-1185">Reference proteome</keyword>
<feature type="region of interest" description="Disordered" evidence="1">
    <location>
        <begin position="505"/>
        <end position="552"/>
    </location>
</feature>
<dbReference type="EMBL" id="BMAR01000033">
    <property type="protein sequence ID" value="GFR49952.1"/>
    <property type="molecule type" value="Genomic_DNA"/>
</dbReference>